<dbReference type="PRINTS" id="PR00050">
    <property type="entry name" value="COLDSHOCK"/>
</dbReference>
<dbReference type="PANTHER" id="PTHR46565:SF20">
    <property type="entry name" value="COLD SHOCK DOMAIN-CONTAINING PROTEIN 4"/>
    <property type="match status" value="1"/>
</dbReference>
<protein>
    <submittedName>
        <fullName evidence="2">Cold-shock protein</fullName>
    </submittedName>
</protein>
<dbReference type="RefSeq" id="WP_099591690.1">
    <property type="nucleotide sequence ID" value="NZ_MDGM01000007.1"/>
</dbReference>
<proteinExistence type="predicted"/>
<dbReference type="Pfam" id="PF00313">
    <property type="entry name" value="CSD"/>
    <property type="match status" value="2"/>
</dbReference>
<evidence type="ECO:0000313" key="3">
    <source>
        <dbReference type="Proteomes" id="UP000231516"/>
    </source>
</evidence>
<dbReference type="PROSITE" id="PS51857">
    <property type="entry name" value="CSD_2"/>
    <property type="match status" value="1"/>
</dbReference>
<dbReference type="Proteomes" id="UP000231516">
    <property type="component" value="Unassembled WGS sequence"/>
</dbReference>
<evidence type="ECO:0000313" key="2">
    <source>
        <dbReference type="EMBL" id="PIB25943.1"/>
    </source>
</evidence>
<feature type="domain" description="CSD" evidence="1">
    <location>
        <begin position="93"/>
        <end position="158"/>
    </location>
</feature>
<dbReference type="GO" id="GO:0005829">
    <property type="term" value="C:cytosol"/>
    <property type="evidence" value="ECO:0007669"/>
    <property type="project" value="UniProtKB-ARBA"/>
</dbReference>
<gene>
    <name evidence="2" type="ORF">BFP76_13230</name>
</gene>
<organism evidence="2 3">
    <name type="scientific">Paramylibacter kogurei</name>
    <dbReference type="NCBI Taxonomy" id="1889778"/>
    <lineage>
        <taxon>Bacteria</taxon>
        <taxon>Pseudomonadati</taxon>
        <taxon>Pseudomonadota</taxon>
        <taxon>Alphaproteobacteria</taxon>
        <taxon>Rhodobacterales</taxon>
        <taxon>Paracoccaceae</taxon>
        <taxon>Paramylibacter</taxon>
    </lineage>
</organism>
<dbReference type="InterPro" id="IPR011129">
    <property type="entry name" value="CSD"/>
</dbReference>
<name>A0A2G5KA95_9RHOB</name>
<accession>A0A2G5KA95</accession>
<dbReference type="CDD" id="cd04458">
    <property type="entry name" value="CSP_CDS"/>
    <property type="match status" value="2"/>
</dbReference>
<dbReference type="PANTHER" id="PTHR46565">
    <property type="entry name" value="COLD SHOCK DOMAIN PROTEIN 2"/>
    <property type="match status" value="1"/>
</dbReference>
<keyword evidence="3" id="KW-1185">Reference proteome</keyword>
<dbReference type="InterPro" id="IPR012340">
    <property type="entry name" value="NA-bd_OB-fold"/>
</dbReference>
<dbReference type="SMART" id="SM00357">
    <property type="entry name" value="CSP"/>
    <property type="match status" value="2"/>
</dbReference>
<comment type="caution">
    <text evidence="2">The sequence shown here is derived from an EMBL/GenBank/DDBJ whole genome shotgun (WGS) entry which is preliminary data.</text>
</comment>
<dbReference type="SUPFAM" id="SSF50249">
    <property type="entry name" value="Nucleic acid-binding proteins"/>
    <property type="match status" value="2"/>
</dbReference>
<dbReference type="OrthoDB" id="9791685at2"/>
<dbReference type="GO" id="GO:0003676">
    <property type="term" value="F:nucleic acid binding"/>
    <property type="evidence" value="ECO:0007669"/>
    <property type="project" value="InterPro"/>
</dbReference>
<evidence type="ECO:0000259" key="1">
    <source>
        <dbReference type="PROSITE" id="PS51857"/>
    </source>
</evidence>
<dbReference type="InterPro" id="IPR002059">
    <property type="entry name" value="CSP_DNA-bd"/>
</dbReference>
<reference evidence="2 3" key="1">
    <citation type="submission" date="2016-08" db="EMBL/GenBank/DDBJ databases">
        <title>Draft genome of Amylibacter sp. strain 4G11.</title>
        <authorList>
            <person name="Wong S.-K."/>
            <person name="Hamasaki K."/>
            <person name="Yoshizawa S."/>
        </authorList>
    </citation>
    <scope>NUCLEOTIDE SEQUENCE [LARGE SCALE GENOMIC DNA]</scope>
    <source>
        <strain evidence="2 3">4G11</strain>
    </source>
</reference>
<dbReference type="Gene3D" id="2.40.50.140">
    <property type="entry name" value="Nucleic acid-binding proteins"/>
    <property type="match status" value="2"/>
</dbReference>
<sequence length="165" mass="18070">MIQKTGKIKWFDTAKGFGFVVDDQGGADILLHANVLRDFGLSSVVENSVIVAQTVETERGQQVTKIISLDLPDAQSVQSDMQIPQGDFSALPLLAARAKWFDKTKGFGFVNVFGSSDDIFLHVEVLRAYGMAELQQGEAIAIKISDGPRGKMVVEVRPWDFAAPR</sequence>
<dbReference type="AlphaFoldDB" id="A0A2G5KA95"/>
<dbReference type="EMBL" id="MDGM01000007">
    <property type="protein sequence ID" value="PIB25943.1"/>
    <property type="molecule type" value="Genomic_DNA"/>
</dbReference>